<gene>
    <name evidence="2" type="ORF">EI698_18690</name>
</gene>
<proteinExistence type="predicted"/>
<keyword evidence="1" id="KW-1133">Transmembrane helix</keyword>
<sequence>MVFLTIIIVILFIQQIYGGVLLFMYALLRETLNKYWKFKYNKIISIMACREFFQENNEEKLIMSDKFIHRGLFGKMNV</sequence>
<name>A0A5T3MFJ2_SALER</name>
<evidence type="ECO:0000256" key="1">
    <source>
        <dbReference type="SAM" id="Phobius"/>
    </source>
</evidence>
<protein>
    <submittedName>
        <fullName evidence="2">Uncharacterized protein</fullName>
    </submittedName>
</protein>
<evidence type="ECO:0000313" key="2">
    <source>
        <dbReference type="EMBL" id="EAN5785610.1"/>
    </source>
</evidence>
<dbReference type="EMBL" id="AACYOW010000010">
    <property type="protein sequence ID" value="EAN5785610.1"/>
    <property type="molecule type" value="Genomic_DNA"/>
</dbReference>
<keyword evidence="1" id="KW-0472">Membrane</keyword>
<organism evidence="2">
    <name type="scientific">Salmonella enterica</name>
    <name type="common">Salmonella choleraesuis</name>
    <dbReference type="NCBI Taxonomy" id="28901"/>
    <lineage>
        <taxon>Bacteria</taxon>
        <taxon>Pseudomonadati</taxon>
        <taxon>Pseudomonadota</taxon>
        <taxon>Gammaproteobacteria</taxon>
        <taxon>Enterobacterales</taxon>
        <taxon>Enterobacteriaceae</taxon>
        <taxon>Salmonella</taxon>
    </lineage>
</organism>
<reference evidence="2" key="1">
    <citation type="submission" date="2018-12" db="EMBL/GenBank/DDBJ databases">
        <authorList>
            <consortium name="GenomeTrakr network: Whole genome sequencing for foodborne pathogen traceback"/>
        </authorList>
    </citation>
    <scope>NUCLEOTIDE SEQUENCE</scope>
    <source>
        <strain evidence="2">FDA00013755</strain>
    </source>
</reference>
<keyword evidence="1" id="KW-0812">Transmembrane</keyword>
<accession>A0A5T3MFJ2</accession>
<comment type="caution">
    <text evidence="2">The sequence shown here is derived from an EMBL/GenBank/DDBJ whole genome shotgun (WGS) entry which is preliminary data.</text>
</comment>
<feature type="transmembrane region" description="Helical" evidence="1">
    <location>
        <begin position="6"/>
        <end position="28"/>
    </location>
</feature>
<dbReference type="AlphaFoldDB" id="A0A5T3MFJ2"/>